<evidence type="ECO:0000256" key="8">
    <source>
        <dbReference type="ARBA" id="ARBA00022884"/>
    </source>
</evidence>
<dbReference type="AlphaFoldDB" id="A0A411YJY3"/>
<proteinExistence type="inferred from homology"/>
<evidence type="ECO:0000256" key="11">
    <source>
        <dbReference type="ARBA" id="ARBA00024779"/>
    </source>
</evidence>
<dbReference type="Pfam" id="PF07973">
    <property type="entry name" value="tRNA_SAD"/>
    <property type="match status" value="1"/>
</dbReference>
<comment type="similarity">
    <text evidence="1 13">Belongs to the class-II aminoacyl-tRNA synthetase family.</text>
</comment>
<reference evidence="17 18" key="1">
    <citation type="submission" date="2019-01" db="EMBL/GenBank/DDBJ databases">
        <title>Egibacter rhizosphaerae EGI 80759T.</title>
        <authorList>
            <person name="Chen D.-D."/>
            <person name="Tian Y."/>
            <person name="Jiao J.-Y."/>
            <person name="Zhang X.-T."/>
            <person name="Zhang Y.-G."/>
            <person name="Zhang Y."/>
            <person name="Xiao M."/>
            <person name="Shu W.-S."/>
            <person name="Li W.-J."/>
        </authorList>
    </citation>
    <scope>NUCLEOTIDE SEQUENCE [LARGE SCALE GENOMIC DNA]</scope>
    <source>
        <strain evidence="17 18">EGI 80759</strain>
    </source>
</reference>
<dbReference type="SUPFAM" id="SSF50447">
    <property type="entry name" value="Translation proteins"/>
    <property type="match status" value="1"/>
</dbReference>
<keyword evidence="9 13" id="KW-0648">Protein biosynthesis</keyword>
<dbReference type="HAMAP" id="MF_00036_B">
    <property type="entry name" value="Ala_tRNA_synth_B"/>
    <property type="match status" value="1"/>
</dbReference>
<dbReference type="SMART" id="SM00863">
    <property type="entry name" value="tRNA_SAD"/>
    <property type="match status" value="1"/>
</dbReference>
<accession>A0A411YJY3</accession>
<keyword evidence="8 13" id="KW-0694">RNA-binding</keyword>
<evidence type="ECO:0000313" key="18">
    <source>
        <dbReference type="Proteomes" id="UP000291469"/>
    </source>
</evidence>
<dbReference type="NCBIfam" id="TIGR00344">
    <property type="entry name" value="alaS"/>
    <property type="match status" value="1"/>
</dbReference>
<keyword evidence="3 13" id="KW-0436">Ligase</keyword>
<dbReference type="PROSITE" id="PS50860">
    <property type="entry name" value="AA_TRNA_LIGASE_II_ALA"/>
    <property type="match status" value="1"/>
</dbReference>
<evidence type="ECO:0000256" key="6">
    <source>
        <dbReference type="ARBA" id="ARBA00022833"/>
    </source>
</evidence>
<evidence type="ECO:0000259" key="16">
    <source>
        <dbReference type="PROSITE" id="PS50860"/>
    </source>
</evidence>
<dbReference type="SUPFAM" id="SSF101353">
    <property type="entry name" value="Putative anticodon-binding domain of alanyl-tRNA synthetase (AlaRS)"/>
    <property type="match status" value="1"/>
</dbReference>
<dbReference type="FunFam" id="3.30.930.10:FF:000004">
    <property type="entry name" value="Alanine--tRNA ligase"/>
    <property type="match status" value="1"/>
</dbReference>
<keyword evidence="18" id="KW-1185">Reference proteome</keyword>
<dbReference type="PANTHER" id="PTHR11777:SF9">
    <property type="entry name" value="ALANINE--TRNA LIGASE, CYTOPLASMIC"/>
    <property type="match status" value="1"/>
</dbReference>
<dbReference type="InterPro" id="IPR023033">
    <property type="entry name" value="Ala_tRNA_ligase_euk/bac"/>
</dbReference>
<dbReference type="Pfam" id="PF02272">
    <property type="entry name" value="DHHA1"/>
    <property type="match status" value="1"/>
</dbReference>
<keyword evidence="7 13" id="KW-0067">ATP-binding</keyword>
<dbReference type="KEGG" id="erz:ER308_19265"/>
<dbReference type="Gene3D" id="2.40.30.130">
    <property type="match status" value="1"/>
</dbReference>
<dbReference type="GO" id="GO:0000049">
    <property type="term" value="F:tRNA binding"/>
    <property type="evidence" value="ECO:0007669"/>
    <property type="project" value="UniProtKB-KW"/>
</dbReference>
<name>A0A411YJY3_9ACTN</name>
<evidence type="ECO:0000256" key="12">
    <source>
        <dbReference type="ARBA" id="ARBA00048300"/>
    </source>
</evidence>
<feature type="binding site" evidence="13">
    <location>
        <position position="678"/>
    </location>
    <ligand>
        <name>Zn(2+)</name>
        <dbReference type="ChEBI" id="CHEBI:29105"/>
    </ligand>
</feature>
<dbReference type="InterPro" id="IPR009000">
    <property type="entry name" value="Transl_B-barrel_sf"/>
</dbReference>
<feature type="compositionally biased region" description="Basic and acidic residues" evidence="15">
    <location>
        <begin position="871"/>
        <end position="894"/>
    </location>
</feature>
<gene>
    <name evidence="13 17" type="primary">alaS</name>
    <name evidence="17" type="ORF">ER308_19265</name>
</gene>
<dbReference type="Gene3D" id="3.10.310.40">
    <property type="match status" value="1"/>
</dbReference>
<dbReference type="InterPro" id="IPR003156">
    <property type="entry name" value="DHHA1_dom"/>
</dbReference>
<evidence type="ECO:0000256" key="1">
    <source>
        <dbReference type="ARBA" id="ARBA00008226"/>
    </source>
</evidence>
<evidence type="ECO:0000256" key="9">
    <source>
        <dbReference type="ARBA" id="ARBA00022917"/>
    </source>
</evidence>
<dbReference type="InterPro" id="IPR018163">
    <property type="entry name" value="Thr/Ala-tRNA-synth_IIc_edit"/>
</dbReference>
<comment type="subcellular location">
    <subcellularLocation>
        <location evidence="13">Cytoplasm</location>
    </subcellularLocation>
</comment>
<keyword evidence="10 13" id="KW-0030">Aminoacyl-tRNA synthetase</keyword>
<dbReference type="GO" id="GO:0004813">
    <property type="term" value="F:alanine-tRNA ligase activity"/>
    <property type="evidence" value="ECO:0007669"/>
    <property type="project" value="UniProtKB-UniRule"/>
</dbReference>
<organism evidence="17 18">
    <name type="scientific">Egibacter rhizosphaerae</name>
    <dbReference type="NCBI Taxonomy" id="1670831"/>
    <lineage>
        <taxon>Bacteria</taxon>
        <taxon>Bacillati</taxon>
        <taxon>Actinomycetota</taxon>
        <taxon>Nitriliruptoria</taxon>
        <taxon>Egibacterales</taxon>
        <taxon>Egibacteraceae</taxon>
        <taxon>Egibacter</taxon>
    </lineage>
</organism>
<comment type="cofactor">
    <cofactor evidence="13">
        <name>Zn(2+)</name>
        <dbReference type="ChEBI" id="CHEBI:29105"/>
    </cofactor>
    <text evidence="13">Binds 1 zinc ion per subunit.</text>
</comment>
<dbReference type="EC" id="6.1.1.7" evidence="13"/>
<dbReference type="PANTHER" id="PTHR11777">
    <property type="entry name" value="ALANYL-TRNA SYNTHETASE"/>
    <property type="match status" value="1"/>
</dbReference>
<dbReference type="EMBL" id="CP036402">
    <property type="protein sequence ID" value="QBI21497.1"/>
    <property type="molecule type" value="Genomic_DNA"/>
</dbReference>
<dbReference type="FunFam" id="3.30.980.10:FF:000004">
    <property type="entry name" value="Alanine--tRNA ligase, cytoplasmic"/>
    <property type="match status" value="1"/>
</dbReference>
<comment type="function">
    <text evidence="11 13">Catalyzes the attachment of alanine to tRNA(Ala) in a two-step reaction: alanine is first activated by ATP to form Ala-AMP and then transferred to the acceptor end of tRNA(Ala). Also edits incorrectly charged Ser-tRNA(Ala) and Gly-tRNA(Ala) via its editing domain.</text>
</comment>
<feature type="region of interest" description="Disordered" evidence="15">
    <location>
        <begin position="853"/>
        <end position="894"/>
    </location>
</feature>
<feature type="compositionally biased region" description="Gly residues" evidence="15">
    <location>
        <begin position="854"/>
        <end position="863"/>
    </location>
</feature>
<dbReference type="InterPro" id="IPR018165">
    <property type="entry name" value="Ala-tRNA-synth_IIc_core"/>
</dbReference>
<dbReference type="Gene3D" id="3.30.54.20">
    <property type="match status" value="1"/>
</dbReference>
<comment type="domain">
    <text evidence="13">Consists of three domains; the N-terminal catalytic domain, the editing domain and the C-terminal C-Ala domain. The editing domain removes incorrectly charged amino acids, while the C-Ala domain, along with tRNA(Ala), serves as a bridge to cooperatively bring together the editing and aminoacylation centers thus stimulating deacylation of misacylated tRNAs.</text>
</comment>
<evidence type="ECO:0000256" key="10">
    <source>
        <dbReference type="ARBA" id="ARBA00023146"/>
    </source>
</evidence>
<keyword evidence="14" id="KW-0175">Coiled coil</keyword>
<dbReference type="InterPro" id="IPR012947">
    <property type="entry name" value="tRNA_SAD"/>
</dbReference>
<dbReference type="FunFam" id="3.10.310.40:FF:000001">
    <property type="entry name" value="Alanine--tRNA ligase"/>
    <property type="match status" value="1"/>
</dbReference>
<feature type="binding site" evidence="13">
    <location>
        <position position="576"/>
    </location>
    <ligand>
        <name>Zn(2+)</name>
        <dbReference type="ChEBI" id="CHEBI:29105"/>
    </ligand>
</feature>
<dbReference type="GO" id="GO:0005524">
    <property type="term" value="F:ATP binding"/>
    <property type="evidence" value="ECO:0007669"/>
    <property type="project" value="UniProtKB-UniRule"/>
</dbReference>
<dbReference type="InterPro" id="IPR050058">
    <property type="entry name" value="Ala-tRNA_ligase"/>
</dbReference>
<evidence type="ECO:0000256" key="15">
    <source>
        <dbReference type="SAM" id="MobiDB-lite"/>
    </source>
</evidence>
<sequence>MDAHRIRHTFLEFFRSKDHRVRQSASLIPNDPTMLLTIAGMVPFKPYFLGEAVPDHPRAATVQKSARTVDIENVGYTTRHLTFFEMLGNFSFGDYFKREAIRWAWELSTTPQEQGGFGFEPERIWATVFEEDDESAQLWLEETDVPAERIQRIGVPEGSSRLDASDNYWSLGGAGPCGPCSELYYDRGPEHGPDGGPLVDETRFLEFWNLVFMQYEQDADGNVLGELPQQNVDTGMGFERMAMLLQDVPNVYETDVLRPILDRAADVTGIGYGEREDADVSLRVLAEHTRSASFLIADGVLPSNEGRGYVLRRLLRRAVKHARSLGHEGAVMPAMTDAVRQTLGDAWSELVEQRELVDRVCASEEEHFTRTLAYGTGMLDEAIAKAKAEGWSHVPAATAFTLHDTYGFPVDLTVEIAREQGLDLDRDAFAEHMEAQRARSRAGAKGGDGTAVPIETYREAVARTGPSDFIGYTRTDTETPLAALLSREGLRDRAEEGDEVEVVLPRTPFYAEGGGQLGDHGVIETETGRLEVVDTFEPLEGLYAHRARVASGEVRTGQDAHAAIDLDRRVSITRGHTATHILHATLKEVVGDHAVQAGSAIDAGRFRFDFPHFEAVARDQLSEVEEWVNARIAADPEIDVVETSIDEAQRMGAIALFGEKYGEHVRVVRIGDFSKELCGGTHVHRTPEVGLFTVLAEGSIAANLRRIEAVTGPEAFQHLARERMVAEQVAHLLNVGTDEAVQRVEALLERVKAAEKAAQQARQDALMARGAALLDDAERLPGPDGGSVGLLAAGVEGADRDGLKILAADLRNRLGSGVVVLGTTTPDGKASLVAVVSPDLGIEAADVLRPGAETVGGGAGGRGELAQAGGKEGDRLGDALEASRREARERLGAA</sequence>
<dbReference type="InterPro" id="IPR045864">
    <property type="entry name" value="aa-tRNA-synth_II/BPL/LPL"/>
</dbReference>
<dbReference type="PRINTS" id="PR00980">
    <property type="entry name" value="TRNASYNTHALA"/>
</dbReference>
<dbReference type="Proteomes" id="UP000291469">
    <property type="component" value="Chromosome"/>
</dbReference>
<evidence type="ECO:0000256" key="7">
    <source>
        <dbReference type="ARBA" id="ARBA00022840"/>
    </source>
</evidence>
<dbReference type="GO" id="GO:0002161">
    <property type="term" value="F:aminoacyl-tRNA deacylase activity"/>
    <property type="evidence" value="ECO:0007669"/>
    <property type="project" value="TreeGrafter"/>
</dbReference>
<keyword evidence="5 13" id="KW-0547">Nucleotide-binding</keyword>
<keyword evidence="6 13" id="KW-0862">Zinc</keyword>
<dbReference type="SUPFAM" id="SSF55186">
    <property type="entry name" value="ThrRS/AlaRS common domain"/>
    <property type="match status" value="1"/>
</dbReference>
<keyword evidence="13" id="KW-0963">Cytoplasm</keyword>
<evidence type="ECO:0000256" key="13">
    <source>
        <dbReference type="HAMAP-Rule" id="MF_00036"/>
    </source>
</evidence>
<dbReference type="CDD" id="cd00673">
    <property type="entry name" value="AlaRS_core"/>
    <property type="match status" value="1"/>
</dbReference>
<comment type="catalytic activity">
    <reaction evidence="12 13">
        <text>tRNA(Ala) + L-alanine + ATP = L-alanyl-tRNA(Ala) + AMP + diphosphate</text>
        <dbReference type="Rhea" id="RHEA:12540"/>
        <dbReference type="Rhea" id="RHEA-COMP:9657"/>
        <dbReference type="Rhea" id="RHEA-COMP:9923"/>
        <dbReference type="ChEBI" id="CHEBI:30616"/>
        <dbReference type="ChEBI" id="CHEBI:33019"/>
        <dbReference type="ChEBI" id="CHEBI:57972"/>
        <dbReference type="ChEBI" id="CHEBI:78442"/>
        <dbReference type="ChEBI" id="CHEBI:78497"/>
        <dbReference type="ChEBI" id="CHEBI:456215"/>
        <dbReference type="EC" id="6.1.1.7"/>
    </reaction>
</comment>
<dbReference type="SUPFAM" id="SSF55681">
    <property type="entry name" value="Class II aaRS and biotin synthetases"/>
    <property type="match status" value="1"/>
</dbReference>
<evidence type="ECO:0000313" key="17">
    <source>
        <dbReference type="EMBL" id="QBI21497.1"/>
    </source>
</evidence>
<dbReference type="Pfam" id="PF01411">
    <property type="entry name" value="tRNA-synt_2c"/>
    <property type="match status" value="1"/>
</dbReference>
<dbReference type="GO" id="GO:0006419">
    <property type="term" value="P:alanyl-tRNA aminoacylation"/>
    <property type="evidence" value="ECO:0007669"/>
    <property type="project" value="UniProtKB-UniRule"/>
</dbReference>
<dbReference type="GO" id="GO:0005829">
    <property type="term" value="C:cytosol"/>
    <property type="evidence" value="ECO:0007669"/>
    <property type="project" value="TreeGrafter"/>
</dbReference>
<feature type="coiled-coil region" evidence="14">
    <location>
        <begin position="737"/>
        <end position="764"/>
    </location>
</feature>
<feature type="binding site" evidence="13">
    <location>
        <position position="682"/>
    </location>
    <ligand>
        <name>Zn(2+)</name>
        <dbReference type="ChEBI" id="CHEBI:29105"/>
    </ligand>
</feature>
<protein>
    <recommendedName>
        <fullName evidence="13">Alanine--tRNA ligase</fullName>
        <ecNumber evidence="13">6.1.1.7</ecNumber>
    </recommendedName>
    <alternativeName>
        <fullName evidence="13">Alanyl-tRNA synthetase</fullName>
        <shortName evidence="13">AlaRS</shortName>
    </alternativeName>
</protein>
<keyword evidence="2 13" id="KW-0820">tRNA-binding</keyword>
<dbReference type="RefSeq" id="WP_131156489.1">
    <property type="nucleotide sequence ID" value="NZ_CP036402.1"/>
</dbReference>
<dbReference type="Gene3D" id="3.30.930.10">
    <property type="entry name" value="Bira Bifunctional Protein, Domain 2"/>
    <property type="match status" value="1"/>
</dbReference>
<evidence type="ECO:0000256" key="4">
    <source>
        <dbReference type="ARBA" id="ARBA00022723"/>
    </source>
</evidence>
<evidence type="ECO:0000256" key="2">
    <source>
        <dbReference type="ARBA" id="ARBA00022555"/>
    </source>
</evidence>
<evidence type="ECO:0000256" key="5">
    <source>
        <dbReference type="ARBA" id="ARBA00022741"/>
    </source>
</evidence>
<dbReference type="InterPro" id="IPR018162">
    <property type="entry name" value="Ala-tRNA-ligase_IIc_anticod-bd"/>
</dbReference>
<feature type="binding site" evidence="13">
    <location>
        <position position="580"/>
    </location>
    <ligand>
        <name>Zn(2+)</name>
        <dbReference type="ChEBI" id="CHEBI:29105"/>
    </ligand>
</feature>
<dbReference type="OrthoDB" id="9803884at2"/>
<dbReference type="FunFam" id="3.30.54.20:FF:000001">
    <property type="entry name" value="Alanine--tRNA ligase"/>
    <property type="match status" value="1"/>
</dbReference>
<dbReference type="InterPro" id="IPR018164">
    <property type="entry name" value="Ala-tRNA-synth_IIc_N"/>
</dbReference>
<evidence type="ECO:0000256" key="14">
    <source>
        <dbReference type="SAM" id="Coils"/>
    </source>
</evidence>
<feature type="domain" description="Alanyl-transfer RNA synthetases family profile" evidence="16">
    <location>
        <begin position="1"/>
        <end position="721"/>
    </location>
</feature>
<dbReference type="InterPro" id="IPR002318">
    <property type="entry name" value="Ala-tRNA-lgiase_IIc"/>
</dbReference>
<keyword evidence="4 13" id="KW-0479">Metal-binding</keyword>
<dbReference type="GO" id="GO:0008270">
    <property type="term" value="F:zinc ion binding"/>
    <property type="evidence" value="ECO:0007669"/>
    <property type="project" value="UniProtKB-UniRule"/>
</dbReference>
<evidence type="ECO:0000256" key="3">
    <source>
        <dbReference type="ARBA" id="ARBA00022598"/>
    </source>
</evidence>
<dbReference type="Gene3D" id="3.30.980.10">
    <property type="entry name" value="Threonyl-trna Synthetase, Chain A, domain 2"/>
    <property type="match status" value="1"/>
</dbReference>